<feature type="region of interest" description="Disordered" evidence="1">
    <location>
        <begin position="1"/>
        <end position="30"/>
    </location>
</feature>
<dbReference type="AlphaFoldDB" id="A0AAV7W595"/>
<proteinExistence type="predicted"/>
<reference evidence="2" key="1">
    <citation type="journal article" date="2022" name="bioRxiv">
        <title>Sequencing and chromosome-scale assembly of the giantPleurodeles waltlgenome.</title>
        <authorList>
            <person name="Brown T."/>
            <person name="Elewa A."/>
            <person name="Iarovenko S."/>
            <person name="Subramanian E."/>
            <person name="Araus A.J."/>
            <person name="Petzold A."/>
            <person name="Susuki M."/>
            <person name="Suzuki K.-i.T."/>
            <person name="Hayashi T."/>
            <person name="Toyoda A."/>
            <person name="Oliveira C."/>
            <person name="Osipova E."/>
            <person name="Leigh N.D."/>
            <person name="Simon A."/>
            <person name="Yun M.H."/>
        </authorList>
    </citation>
    <scope>NUCLEOTIDE SEQUENCE</scope>
    <source>
        <strain evidence="2">20211129_DDA</strain>
        <tissue evidence="2">Liver</tissue>
    </source>
</reference>
<gene>
    <name evidence="2" type="ORF">NDU88_002670</name>
</gene>
<dbReference type="EMBL" id="JANPWB010000002">
    <property type="protein sequence ID" value="KAJ1207279.1"/>
    <property type="molecule type" value="Genomic_DNA"/>
</dbReference>
<accession>A0AAV7W595</accession>
<dbReference type="Proteomes" id="UP001066276">
    <property type="component" value="Chromosome 1_2"/>
</dbReference>
<organism evidence="2 3">
    <name type="scientific">Pleurodeles waltl</name>
    <name type="common">Iberian ribbed newt</name>
    <dbReference type="NCBI Taxonomy" id="8319"/>
    <lineage>
        <taxon>Eukaryota</taxon>
        <taxon>Metazoa</taxon>
        <taxon>Chordata</taxon>
        <taxon>Craniata</taxon>
        <taxon>Vertebrata</taxon>
        <taxon>Euteleostomi</taxon>
        <taxon>Amphibia</taxon>
        <taxon>Batrachia</taxon>
        <taxon>Caudata</taxon>
        <taxon>Salamandroidea</taxon>
        <taxon>Salamandridae</taxon>
        <taxon>Pleurodelinae</taxon>
        <taxon>Pleurodeles</taxon>
    </lineage>
</organism>
<evidence type="ECO:0000313" key="2">
    <source>
        <dbReference type="EMBL" id="KAJ1207279.1"/>
    </source>
</evidence>
<keyword evidence="3" id="KW-1185">Reference proteome</keyword>
<feature type="compositionally biased region" description="Low complexity" evidence="1">
    <location>
        <begin position="1"/>
        <end position="15"/>
    </location>
</feature>
<sequence length="135" mass="15080">MAVEPRGAAGCAPAGRHPEAMQRLPGPVSEQPRVLNLATEDPTFCKSGEKKVVKVNEIGDGCSDDDEERSFILQLPLLQQRYCLECGELAVGEGAEQEWLELLFFLQILTNKYRVQLSFCVFYISSTSRRSHYVA</sequence>
<comment type="caution">
    <text evidence="2">The sequence shown here is derived from an EMBL/GenBank/DDBJ whole genome shotgun (WGS) entry which is preliminary data.</text>
</comment>
<protein>
    <submittedName>
        <fullName evidence="2">Uncharacterized protein</fullName>
    </submittedName>
</protein>
<evidence type="ECO:0000256" key="1">
    <source>
        <dbReference type="SAM" id="MobiDB-lite"/>
    </source>
</evidence>
<evidence type="ECO:0000313" key="3">
    <source>
        <dbReference type="Proteomes" id="UP001066276"/>
    </source>
</evidence>
<name>A0AAV7W595_PLEWA</name>